<dbReference type="AlphaFoldDB" id="A0A0H2MD16"/>
<evidence type="ECO:0000256" key="1">
    <source>
        <dbReference type="SAM" id="SignalP"/>
    </source>
</evidence>
<organism evidence="2 3">
    <name type="scientific">Variovorax paradoxus</name>
    <dbReference type="NCBI Taxonomy" id="34073"/>
    <lineage>
        <taxon>Bacteria</taxon>
        <taxon>Pseudomonadati</taxon>
        <taxon>Pseudomonadota</taxon>
        <taxon>Betaproteobacteria</taxon>
        <taxon>Burkholderiales</taxon>
        <taxon>Comamonadaceae</taxon>
        <taxon>Variovorax</taxon>
    </lineage>
</organism>
<name>A0A0H2MD16_VARPD</name>
<sequence>MTKLWPALLTAALLSGCAAPSVTPAPTPVPAVPAVPAAGAVTWQYVRSTWHEARQPGLGISHRYQSRVGWIDVYLYDLKQGHWQAGVDDPRFDAQFKSSVEEVRLASARGLYAEVEVGPVSDVRIEGQDFRRVSFRIVHAVTRKAYESFTFLTARNGRLLKYRMSFDAPAPADVDAIAREFIEHDLRSGPDMPRAAQPLFDT</sequence>
<evidence type="ECO:0008006" key="4">
    <source>
        <dbReference type="Google" id="ProtNLM"/>
    </source>
</evidence>
<proteinExistence type="predicted"/>
<keyword evidence="3" id="KW-1185">Reference proteome</keyword>
<gene>
    <name evidence="2" type="ORF">VPARA_02490</name>
</gene>
<reference evidence="2 3" key="1">
    <citation type="submission" date="2015-03" db="EMBL/GenBank/DDBJ databases">
        <title>Genome sequence of Variovorax paradoxus TBEA6.</title>
        <authorList>
            <person name="Poehlein A."/>
            <person name="Schuldes J."/>
            <person name="Wuebbeler J.H."/>
            <person name="Hiessl S."/>
            <person name="Steinbuechel A."/>
            <person name="Daniel R."/>
        </authorList>
    </citation>
    <scope>NUCLEOTIDE SEQUENCE [LARGE SCALE GENOMIC DNA]</scope>
    <source>
        <strain evidence="2 3">TBEA6</strain>
    </source>
</reference>
<keyword evidence="1" id="KW-0732">Signal</keyword>
<dbReference type="EMBL" id="JZWI01000002">
    <property type="protein sequence ID" value="KLN58527.1"/>
    <property type="molecule type" value="Genomic_DNA"/>
</dbReference>
<dbReference type="RefSeq" id="WP_021007857.1">
    <property type="nucleotide sequence ID" value="NZ_JZWI01000002.1"/>
</dbReference>
<protein>
    <recommendedName>
        <fullName evidence="4">Lipoprotein</fullName>
    </recommendedName>
</protein>
<evidence type="ECO:0000313" key="2">
    <source>
        <dbReference type="EMBL" id="KLN58527.1"/>
    </source>
</evidence>
<comment type="caution">
    <text evidence="2">The sequence shown here is derived from an EMBL/GenBank/DDBJ whole genome shotgun (WGS) entry which is preliminary data.</text>
</comment>
<dbReference type="Proteomes" id="UP000035170">
    <property type="component" value="Unassembled WGS sequence"/>
</dbReference>
<feature type="chain" id="PRO_5002597172" description="Lipoprotein" evidence="1">
    <location>
        <begin position="25"/>
        <end position="202"/>
    </location>
</feature>
<feature type="signal peptide" evidence="1">
    <location>
        <begin position="1"/>
        <end position="24"/>
    </location>
</feature>
<dbReference type="PROSITE" id="PS51257">
    <property type="entry name" value="PROKAR_LIPOPROTEIN"/>
    <property type="match status" value="1"/>
</dbReference>
<evidence type="ECO:0000313" key="3">
    <source>
        <dbReference type="Proteomes" id="UP000035170"/>
    </source>
</evidence>
<dbReference type="PATRIC" id="fig|34073.19.peg.250"/>
<accession>A0A0H2MD16</accession>